<accession>A0ACC0BXX1</accession>
<protein>
    <submittedName>
        <fullName evidence="1">Uncharacterized protein</fullName>
    </submittedName>
</protein>
<dbReference type="Proteomes" id="UP001060085">
    <property type="component" value="Linkage Group LG02"/>
</dbReference>
<organism evidence="1 2">
    <name type="scientific">Catharanthus roseus</name>
    <name type="common">Madagascar periwinkle</name>
    <name type="synonym">Vinca rosea</name>
    <dbReference type="NCBI Taxonomy" id="4058"/>
    <lineage>
        <taxon>Eukaryota</taxon>
        <taxon>Viridiplantae</taxon>
        <taxon>Streptophyta</taxon>
        <taxon>Embryophyta</taxon>
        <taxon>Tracheophyta</taxon>
        <taxon>Spermatophyta</taxon>
        <taxon>Magnoliopsida</taxon>
        <taxon>eudicotyledons</taxon>
        <taxon>Gunneridae</taxon>
        <taxon>Pentapetalae</taxon>
        <taxon>asterids</taxon>
        <taxon>lamiids</taxon>
        <taxon>Gentianales</taxon>
        <taxon>Apocynaceae</taxon>
        <taxon>Rauvolfioideae</taxon>
        <taxon>Vinceae</taxon>
        <taxon>Catharanthinae</taxon>
        <taxon>Catharanthus</taxon>
    </lineage>
</organism>
<keyword evidence="2" id="KW-1185">Reference proteome</keyword>
<sequence>MSTQRHHDMSAHNPYLFLEGGFEGGPLARGGRRVGQEVSRHEAWREDNLFDDYREDPNVGRAYHGGYNSNQQGDKALDKIEGKMPRFKSENDFVDKEEGNDDQEIDSFEALEEGMSFLTIRTLSTQVFEEEKMREKEQLQSEKKKMSFEEGKRLDERKVSVENPREEKLSIDKKMSDQKSDSRKGENKCLYAKKSEIIKTIEKEEMVFTSLLRRYFLKIIEKYKDVFLDEVPDGLPPLRRIKDQIDLVPGTVLPNRPAYRSSPEETKELRRQVEDLLSKGMREGDEWKMAFKTNFGLYEWLVMPFGLANAPSTFMRLMDLC</sequence>
<gene>
    <name evidence="1" type="ORF">M9H77_08450</name>
</gene>
<comment type="caution">
    <text evidence="1">The sequence shown here is derived from an EMBL/GenBank/DDBJ whole genome shotgun (WGS) entry which is preliminary data.</text>
</comment>
<name>A0ACC0BXX1_CATRO</name>
<evidence type="ECO:0000313" key="1">
    <source>
        <dbReference type="EMBL" id="KAI5677500.1"/>
    </source>
</evidence>
<dbReference type="EMBL" id="CM044702">
    <property type="protein sequence ID" value="KAI5677500.1"/>
    <property type="molecule type" value="Genomic_DNA"/>
</dbReference>
<reference evidence="2" key="1">
    <citation type="journal article" date="2023" name="Nat. Plants">
        <title>Single-cell RNA sequencing provides a high-resolution roadmap for understanding the multicellular compartmentation of specialized metabolism.</title>
        <authorList>
            <person name="Sun S."/>
            <person name="Shen X."/>
            <person name="Li Y."/>
            <person name="Li Y."/>
            <person name="Wang S."/>
            <person name="Li R."/>
            <person name="Zhang H."/>
            <person name="Shen G."/>
            <person name="Guo B."/>
            <person name="Wei J."/>
            <person name="Xu J."/>
            <person name="St-Pierre B."/>
            <person name="Chen S."/>
            <person name="Sun C."/>
        </authorList>
    </citation>
    <scope>NUCLEOTIDE SEQUENCE [LARGE SCALE GENOMIC DNA]</scope>
</reference>
<evidence type="ECO:0000313" key="2">
    <source>
        <dbReference type="Proteomes" id="UP001060085"/>
    </source>
</evidence>
<proteinExistence type="predicted"/>